<feature type="repeat" description="ANK" evidence="3">
    <location>
        <begin position="521"/>
        <end position="542"/>
    </location>
</feature>
<dbReference type="Proteomes" id="UP000007879">
    <property type="component" value="Unassembled WGS sequence"/>
</dbReference>
<dbReference type="SMART" id="SM00248">
    <property type="entry name" value="ANK"/>
    <property type="match status" value="12"/>
</dbReference>
<dbReference type="Pfam" id="PF00023">
    <property type="entry name" value="Ank"/>
    <property type="match status" value="2"/>
</dbReference>
<proteinExistence type="predicted"/>
<evidence type="ECO:0000313" key="4">
    <source>
        <dbReference type="EnsemblMetazoa" id="XP_019861831.1"/>
    </source>
</evidence>
<organism evidence="4 5">
    <name type="scientific">Amphimedon queenslandica</name>
    <name type="common">Sponge</name>
    <dbReference type="NCBI Taxonomy" id="400682"/>
    <lineage>
        <taxon>Eukaryota</taxon>
        <taxon>Metazoa</taxon>
        <taxon>Porifera</taxon>
        <taxon>Demospongiae</taxon>
        <taxon>Heteroscleromorpha</taxon>
        <taxon>Haplosclerida</taxon>
        <taxon>Niphatidae</taxon>
        <taxon>Amphimedon</taxon>
    </lineage>
</organism>
<reference evidence="5" key="1">
    <citation type="journal article" date="2010" name="Nature">
        <title>The Amphimedon queenslandica genome and the evolution of animal complexity.</title>
        <authorList>
            <person name="Srivastava M."/>
            <person name="Simakov O."/>
            <person name="Chapman J."/>
            <person name="Fahey B."/>
            <person name="Gauthier M.E."/>
            <person name="Mitros T."/>
            <person name="Richards G.S."/>
            <person name="Conaco C."/>
            <person name="Dacre M."/>
            <person name="Hellsten U."/>
            <person name="Larroux C."/>
            <person name="Putnam N.H."/>
            <person name="Stanke M."/>
            <person name="Adamska M."/>
            <person name="Darling A."/>
            <person name="Degnan S.M."/>
            <person name="Oakley T.H."/>
            <person name="Plachetzki D.C."/>
            <person name="Zhai Y."/>
            <person name="Adamski M."/>
            <person name="Calcino A."/>
            <person name="Cummins S.F."/>
            <person name="Goodstein D.M."/>
            <person name="Harris C."/>
            <person name="Jackson D.J."/>
            <person name="Leys S.P."/>
            <person name="Shu S."/>
            <person name="Woodcroft B.J."/>
            <person name="Vervoort M."/>
            <person name="Kosik K.S."/>
            <person name="Manning G."/>
            <person name="Degnan B.M."/>
            <person name="Rokhsar D.S."/>
        </authorList>
    </citation>
    <scope>NUCLEOTIDE SEQUENCE [LARGE SCALE GENOMIC DNA]</scope>
</reference>
<dbReference type="KEGG" id="aqu:109590349"/>
<evidence type="ECO:0000256" key="3">
    <source>
        <dbReference type="PROSITE-ProRule" id="PRU00023"/>
    </source>
</evidence>
<feature type="repeat" description="ANK" evidence="3">
    <location>
        <begin position="481"/>
        <end position="502"/>
    </location>
</feature>
<evidence type="ECO:0000256" key="1">
    <source>
        <dbReference type="ARBA" id="ARBA00022737"/>
    </source>
</evidence>
<feature type="repeat" description="ANK" evidence="3">
    <location>
        <begin position="316"/>
        <end position="339"/>
    </location>
</feature>
<evidence type="ECO:0000313" key="5">
    <source>
        <dbReference type="Proteomes" id="UP000007879"/>
    </source>
</evidence>
<dbReference type="AlphaFoldDB" id="A0AAN0JXZ9"/>
<dbReference type="InterPro" id="IPR036770">
    <property type="entry name" value="Ankyrin_rpt-contain_sf"/>
</dbReference>
<feature type="repeat" description="ANK" evidence="3">
    <location>
        <begin position="351"/>
        <end position="383"/>
    </location>
</feature>
<dbReference type="RefSeq" id="XP_019861831.1">
    <property type="nucleotide sequence ID" value="XM_020006272.1"/>
</dbReference>
<keyword evidence="2 3" id="KW-0040">ANK repeat</keyword>
<dbReference type="PROSITE" id="PS50088">
    <property type="entry name" value="ANK_REPEAT"/>
    <property type="match status" value="7"/>
</dbReference>
<dbReference type="EnsemblMetazoa" id="XM_020006272.1">
    <property type="protein sequence ID" value="XP_019861831.1"/>
    <property type="gene ID" value="LOC109590349"/>
</dbReference>
<dbReference type="PANTHER" id="PTHR24198:SF165">
    <property type="entry name" value="ANKYRIN REPEAT-CONTAINING PROTEIN-RELATED"/>
    <property type="match status" value="1"/>
</dbReference>
<dbReference type="Pfam" id="PF12796">
    <property type="entry name" value="Ank_2"/>
    <property type="match status" value="5"/>
</dbReference>
<keyword evidence="1" id="KW-0677">Repeat</keyword>
<keyword evidence="5" id="KW-1185">Reference proteome</keyword>
<feature type="repeat" description="ANK" evidence="3">
    <location>
        <begin position="139"/>
        <end position="172"/>
    </location>
</feature>
<evidence type="ECO:0000256" key="2">
    <source>
        <dbReference type="ARBA" id="ARBA00023043"/>
    </source>
</evidence>
<name>A0AAN0JXZ9_AMPQE</name>
<dbReference type="GeneID" id="109590349"/>
<accession>A0AAN0JXZ9</accession>
<dbReference type="Gene3D" id="1.25.40.20">
    <property type="entry name" value="Ankyrin repeat-containing domain"/>
    <property type="match status" value="5"/>
</dbReference>
<feature type="repeat" description="ANK" evidence="3">
    <location>
        <begin position="57"/>
        <end position="90"/>
    </location>
</feature>
<dbReference type="InterPro" id="IPR002110">
    <property type="entry name" value="Ankyrin_rpt"/>
</dbReference>
<sequence length="542" mass="60281">MAQIDASVISTVNGTRIKPNIDFIKRNKRVEMFSSLLKKASTCPNFDINATTNDVNEGHTLVHHAAWNGNFDLVQYLITEQGLSPTAVDKDYKCSLSLTDNKGWNAIHFSSFKGHTHFIKHITSQYPQYISLLHSTNNEGNIPLHLACESGNIQLVTFLINDMKCDVNAKDTHDQTCVMYACFSGNLDLVQLLIQQYKLEPININNTGFSVLHAAAQTGHTHILEWYSQEYSVDITNYTDNNKYTLAHYAAYKGKLHCLQELINKYQCDVNATNTDDGSIVLHKACERGHVPVVLYLTSLPQLENHQLDLCAVNDKGMAPIHLACGNGRLNLIQYIIEHIPSSLELPHSKHGHTPFLAAVYFNQLEVIKYLISKKCNLSATDVIGSGAVHISVWRGHLNVLKYLIVDNNYCNPNATDHKGCTPLHVAVADNKYEILEYLLSKSIPSMSVVWLPCQRERQNMVSLLLKASLSNNNLLITNKKGQTPLHLAAASGHKDTAEALLFSVTGSSTHHDLLTATDDEGSTVLHTACSNGHIDVFRYLS</sequence>
<protein>
    <submittedName>
        <fullName evidence="4">Uncharacterized protein</fullName>
    </submittedName>
</protein>
<dbReference type="PROSITE" id="PS50297">
    <property type="entry name" value="ANK_REP_REGION"/>
    <property type="match status" value="6"/>
</dbReference>
<dbReference type="SUPFAM" id="SSF48403">
    <property type="entry name" value="Ankyrin repeat"/>
    <property type="match status" value="2"/>
</dbReference>
<reference evidence="4" key="2">
    <citation type="submission" date="2024-06" db="UniProtKB">
        <authorList>
            <consortium name="EnsemblMetazoa"/>
        </authorList>
    </citation>
    <scope>IDENTIFICATION</scope>
</reference>
<feature type="repeat" description="ANK" evidence="3">
    <location>
        <begin position="419"/>
        <end position="443"/>
    </location>
</feature>
<dbReference type="PANTHER" id="PTHR24198">
    <property type="entry name" value="ANKYRIN REPEAT AND PROTEIN KINASE DOMAIN-CONTAINING PROTEIN"/>
    <property type="match status" value="1"/>
</dbReference>